<sequence length="121" mass="14519">MFHEHIYGVTKLLTANVWKRFQLMFQDCGFEVYFHCEIVELDALEKTEAEKASDNRRSAVNEFIERTRDVYWRIEKKGDEEQTNAFVRDLKSRLVSVLHYNRVEKDSNKIFIRKSLLKEKA</sequence>
<evidence type="ECO:0000313" key="1">
    <source>
        <dbReference type="EMBL" id="RIB21156.1"/>
    </source>
</evidence>
<gene>
    <name evidence="1" type="ORF">C2G38_2034618</name>
</gene>
<reference evidence="1 2" key="1">
    <citation type="submission" date="2018-06" db="EMBL/GenBank/DDBJ databases">
        <title>Comparative genomics reveals the genomic features of Rhizophagus irregularis, R. cerebriforme, R. diaphanum and Gigaspora rosea, and their symbiotic lifestyle signature.</title>
        <authorList>
            <person name="Morin E."/>
            <person name="San Clemente H."/>
            <person name="Chen E.C.H."/>
            <person name="De La Providencia I."/>
            <person name="Hainaut M."/>
            <person name="Kuo A."/>
            <person name="Kohler A."/>
            <person name="Murat C."/>
            <person name="Tang N."/>
            <person name="Roy S."/>
            <person name="Loubradou J."/>
            <person name="Henrissat B."/>
            <person name="Grigoriev I.V."/>
            <person name="Corradi N."/>
            <person name="Roux C."/>
            <person name="Martin F.M."/>
        </authorList>
    </citation>
    <scope>NUCLEOTIDE SEQUENCE [LARGE SCALE GENOMIC DNA]</scope>
    <source>
        <strain evidence="1 2">DAOM 194757</strain>
    </source>
</reference>
<organism evidence="1 2">
    <name type="scientific">Gigaspora rosea</name>
    <dbReference type="NCBI Taxonomy" id="44941"/>
    <lineage>
        <taxon>Eukaryota</taxon>
        <taxon>Fungi</taxon>
        <taxon>Fungi incertae sedis</taxon>
        <taxon>Mucoromycota</taxon>
        <taxon>Glomeromycotina</taxon>
        <taxon>Glomeromycetes</taxon>
        <taxon>Diversisporales</taxon>
        <taxon>Gigasporaceae</taxon>
        <taxon>Gigaspora</taxon>
    </lineage>
</organism>
<protein>
    <submittedName>
        <fullName evidence="1">Uncharacterized protein</fullName>
    </submittedName>
</protein>
<name>A0A397VPN7_9GLOM</name>
<dbReference type="Proteomes" id="UP000266673">
    <property type="component" value="Unassembled WGS sequence"/>
</dbReference>
<keyword evidence="2" id="KW-1185">Reference proteome</keyword>
<dbReference type="AlphaFoldDB" id="A0A397VPN7"/>
<comment type="caution">
    <text evidence="1">The sequence shown here is derived from an EMBL/GenBank/DDBJ whole genome shotgun (WGS) entry which is preliminary data.</text>
</comment>
<accession>A0A397VPN7</accession>
<proteinExistence type="predicted"/>
<evidence type="ECO:0000313" key="2">
    <source>
        <dbReference type="Proteomes" id="UP000266673"/>
    </source>
</evidence>
<dbReference type="EMBL" id="QKWP01000377">
    <property type="protein sequence ID" value="RIB21156.1"/>
    <property type="molecule type" value="Genomic_DNA"/>
</dbReference>